<keyword evidence="4" id="KW-1185">Reference proteome</keyword>
<dbReference type="InterPro" id="IPR009739">
    <property type="entry name" value="LprI-like_N"/>
</dbReference>
<gene>
    <name evidence="3" type="ORF">LXT12_22210</name>
</gene>
<dbReference type="Proteomes" id="UP001201463">
    <property type="component" value="Unassembled WGS sequence"/>
</dbReference>
<comment type="caution">
    <text evidence="3">The sequence shown here is derived from an EMBL/GenBank/DDBJ whole genome shotgun (WGS) entry which is preliminary data.</text>
</comment>
<organism evidence="3 4">
    <name type="scientific">Pelomonas caseinilytica</name>
    <dbReference type="NCBI Taxonomy" id="2906763"/>
    <lineage>
        <taxon>Bacteria</taxon>
        <taxon>Pseudomonadati</taxon>
        <taxon>Pseudomonadota</taxon>
        <taxon>Betaproteobacteria</taxon>
        <taxon>Burkholderiales</taxon>
        <taxon>Sphaerotilaceae</taxon>
        <taxon>Roseateles</taxon>
    </lineage>
</organism>
<proteinExistence type="predicted"/>
<sequence>MQTVMRFFRLVRCTCFLMLLGGISCTSFSAESGDDLCGTGQLSHAAESDCLVKEYKGTDALLRQKIEQLIKTAEPQDMLTAPVEKVAAARKRLQDQLRRADQLWRQLLEVECDALIAASFGMGNGDDLASLNCRITRTRDRITHLSKSEEYSWLWGR</sequence>
<reference evidence="3 4" key="1">
    <citation type="submission" date="2021-12" db="EMBL/GenBank/DDBJ databases">
        <title>Genome seq of p7.</title>
        <authorList>
            <person name="Seo T."/>
        </authorList>
    </citation>
    <scope>NUCLEOTIDE SEQUENCE [LARGE SCALE GENOMIC DNA]</scope>
    <source>
        <strain evidence="3 4">P7</strain>
    </source>
</reference>
<evidence type="ECO:0000259" key="2">
    <source>
        <dbReference type="Pfam" id="PF07007"/>
    </source>
</evidence>
<keyword evidence="1" id="KW-0732">Signal</keyword>
<protein>
    <submittedName>
        <fullName evidence="3">DUF1311 domain-containing protein</fullName>
    </submittedName>
</protein>
<dbReference type="Pfam" id="PF07007">
    <property type="entry name" value="LprI"/>
    <property type="match status" value="1"/>
</dbReference>
<accession>A0ABS8XMW7</accession>
<name>A0ABS8XMW7_9BURK</name>
<dbReference type="RefSeq" id="WP_233394487.1">
    <property type="nucleotide sequence ID" value="NZ_JAJTWT010000012.1"/>
</dbReference>
<evidence type="ECO:0000313" key="4">
    <source>
        <dbReference type="Proteomes" id="UP001201463"/>
    </source>
</evidence>
<feature type="domain" description="Lysozyme inhibitor LprI-like N-terminal" evidence="2">
    <location>
        <begin position="45"/>
        <end position="145"/>
    </location>
</feature>
<feature type="signal peptide" evidence="1">
    <location>
        <begin position="1"/>
        <end position="29"/>
    </location>
</feature>
<dbReference type="Gene3D" id="1.20.1270.180">
    <property type="match status" value="1"/>
</dbReference>
<evidence type="ECO:0000256" key="1">
    <source>
        <dbReference type="SAM" id="SignalP"/>
    </source>
</evidence>
<dbReference type="PROSITE" id="PS51257">
    <property type="entry name" value="PROKAR_LIPOPROTEIN"/>
    <property type="match status" value="1"/>
</dbReference>
<evidence type="ECO:0000313" key="3">
    <source>
        <dbReference type="EMBL" id="MCE4539969.1"/>
    </source>
</evidence>
<feature type="chain" id="PRO_5046151889" evidence="1">
    <location>
        <begin position="30"/>
        <end position="157"/>
    </location>
</feature>
<dbReference type="EMBL" id="JAJTWT010000012">
    <property type="protein sequence ID" value="MCE4539969.1"/>
    <property type="molecule type" value="Genomic_DNA"/>
</dbReference>